<dbReference type="EMBL" id="CP051142">
    <property type="protein sequence ID" value="QIW99872.1"/>
    <property type="molecule type" value="Genomic_DNA"/>
</dbReference>
<dbReference type="InterPro" id="IPR036291">
    <property type="entry name" value="NAD(P)-bd_dom_sf"/>
</dbReference>
<organism evidence="2 3">
    <name type="scientific">Peltaster fructicola</name>
    <dbReference type="NCBI Taxonomy" id="286661"/>
    <lineage>
        <taxon>Eukaryota</taxon>
        <taxon>Fungi</taxon>
        <taxon>Dikarya</taxon>
        <taxon>Ascomycota</taxon>
        <taxon>Pezizomycotina</taxon>
        <taxon>Dothideomycetes</taxon>
        <taxon>Dothideomycetes incertae sedis</taxon>
        <taxon>Peltaster</taxon>
    </lineage>
</organism>
<reference evidence="2 3" key="1">
    <citation type="journal article" date="2016" name="Sci. Rep.">
        <title>Peltaster fructicola genome reveals evolution from an invasive phytopathogen to an ectophytic parasite.</title>
        <authorList>
            <person name="Xu C."/>
            <person name="Chen H."/>
            <person name="Gleason M.L."/>
            <person name="Xu J.R."/>
            <person name="Liu H."/>
            <person name="Zhang R."/>
            <person name="Sun G."/>
        </authorList>
    </citation>
    <scope>NUCLEOTIDE SEQUENCE [LARGE SCALE GENOMIC DNA]</scope>
    <source>
        <strain evidence="2 3">LNHT1506</strain>
    </source>
</reference>
<dbReference type="InterPro" id="IPR020843">
    <property type="entry name" value="ER"/>
</dbReference>
<dbReference type="Proteomes" id="UP000503462">
    <property type="component" value="Chromosome 4"/>
</dbReference>
<dbReference type="InterPro" id="IPR011032">
    <property type="entry name" value="GroES-like_sf"/>
</dbReference>
<evidence type="ECO:0000313" key="3">
    <source>
        <dbReference type="Proteomes" id="UP000503462"/>
    </source>
</evidence>
<dbReference type="Gene3D" id="3.90.180.10">
    <property type="entry name" value="Medium-chain alcohol dehydrogenases, catalytic domain"/>
    <property type="match status" value="1"/>
</dbReference>
<dbReference type="GO" id="GO:0016491">
    <property type="term" value="F:oxidoreductase activity"/>
    <property type="evidence" value="ECO:0007669"/>
    <property type="project" value="InterPro"/>
</dbReference>
<keyword evidence="3" id="KW-1185">Reference proteome</keyword>
<protein>
    <recommendedName>
        <fullName evidence="1">Enoyl reductase (ER) domain-containing protein</fullName>
    </recommendedName>
</protein>
<dbReference type="PANTHER" id="PTHR43677:SF11">
    <property type="entry name" value="ZINC-CONTAINING ALCOHOL DEHYDROGENASE"/>
    <property type="match status" value="1"/>
</dbReference>
<dbReference type="SUPFAM" id="SSF51735">
    <property type="entry name" value="NAD(P)-binding Rossmann-fold domains"/>
    <property type="match status" value="1"/>
</dbReference>
<dbReference type="SMART" id="SM00829">
    <property type="entry name" value="PKS_ER"/>
    <property type="match status" value="1"/>
</dbReference>
<evidence type="ECO:0000313" key="2">
    <source>
        <dbReference type="EMBL" id="QIW99872.1"/>
    </source>
</evidence>
<accession>A0A6H0XYN7</accession>
<name>A0A6H0XYN7_9PEZI</name>
<proteinExistence type="predicted"/>
<dbReference type="PANTHER" id="PTHR43677">
    <property type="entry name" value="SHORT-CHAIN DEHYDROGENASE/REDUCTASE"/>
    <property type="match status" value="1"/>
</dbReference>
<sequence length="301" mass="32049">MYSAQITQWGQPPIYTSVPEPTLAEGQIKVKVIATGIHNVVRARAAGKHYSASTLPHTPGIDGIGTTESGQRVYFTSFTPTGGSLSEYVNVSQVTPLPEGLDSVQAAALVNPALSSWMSMQARASLPPNFTVLIIGATSASGKLAVSLARALGAKKVIGAARSAVESVDESIVLSDHTDFSAIEVDIVLDYVYGRVTEQLFKTLKTPRPVQYVQIGQLSGSSISLPADLLRSKDITIRGSGPGAWSLTDVGKTMPTLLRALASIPPQPVRTARLEDVSSEWIKESKERLVFVMDSVNKTTT</sequence>
<dbReference type="InterPro" id="IPR051397">
    <property type="entry name" value="Zn-ADH-like_protein"/>
</dbReference>
<dbReference type="AlphaFoldDB" id="A0A6H0XYN7"/>
<dbReference type="OrthoDB" id="809632at2759"/>
<dbReference type="Gene3D" id="3.40.50.720">
    <property type="entry name" value="NAD(P)-binding Rossmann-like Domain"/>
    <property type="match status" value="1"/>
</dbReference>
<gene>
    <name evidence="2" type="ORF">AMS68_005390</name>
</gene>
<dbReference type="SUPFAM" id="SSF50129">
    <property type="entry name" value="GroES-like"/>
    <property type="match status" value="1"/>
</dbReference>
<feature type="domain" description="Enoyl reductase (ER)" evidence="1">
    <location>
        <begin position="10"/>
        <end position="261"/>
    </location>
</feature>
<evidence type="ECO:0000259" key="1">
    <source>
        <dbReference type="SMART" id="SM00829"/>
    </source>
</evidence>